<feature type="domain" description="HTH La-type RNA-binding" evidence="7">
    <location>
        <begin position="1"/>
        <end position="90"/>
    </location>
</feature>
<evidence type="ECO:0000256" key="4">
    <source>
        <dbReference type="PROSITE-ProRule" id="PRU00332"/>
    </source>
</evidence>
<evidence type="ECO:0000256" key="5">
    <source>
        <dbReference type="SAM" id="MobiDB-lite"/>
    </source>
</evidence>
<dbReference type="EMBL" id="JASJQH010008008">
    <property type="protein sequence ID" value="KAK9696066.1"/>
    <property type="molecule type" value="Genomic_DNA"/>
</dbReference>
<accession>A0ABR2VRX6</accession>
<dbReference type="Proteomes" id="UP001479436">
    <property type="component" value="Unassembled WGS sequence"/>
</dbReference>
<evidence type="ECO:0000256" key="1">
    <source>
        <dbReference type="ARBA" id="ARBA00004123"/>
    </source>
</evidence>
<comment type="caution">
    <text evidence="9">The sequence shown here is derived from an EMBL/GenBank/DDBJ whole genome shotgun (WGS) entry which is preliminary data.</text>
</comment>
<dbReference type="InterPro" id="IPR014886">
    <property type="entry name" value="La_xRRM"/>
</dbReference>
<feature type="region of interest" description="Disordered" evidence="5">
    <location>
        <begin position="177"/>
        <end position="200"/>
    </location>
</feature>
<dbReference type="InterPro" id="IPR036388">
    <property type="entry name" value="WH-like_DNA-bd_sf"/>
</dbReference>
<dbReference type="SUPFAM" id="SSF46785">
    <property type="entry name" value="Winged helix' DNA-binding domain"/>
    <property type="match status" value="1"/>
</dbReference>
<feature type="domain" description="XRRM" evidence="8">
    <location>
        <begin position="200"/>
        <end position="313"/>
    </location>
</feature>
<evidence type="ECO:0000259" key="8">
    <source>
        <dbReference type="PROSITE" id="PS51939"/>
    </source>
</evidence>
<evidence type="ECO:0000259" key="7">
    <source>
        <dbReference type="PROSITE" id="PS50961"/>
    </source>
</evidence>
<feature type="region of interest" description="Disordered" evidence="5">
    <location>
        <begin position="288"/>
        <end position="313"/>
    </location>
</feature>
<dbReference type="PRINTS" id="PR00302">
    <property type="entry name" value="LUPUSLA"/>
</dbReference>
<proteinExistence type="predicted"/>
<keyword evidence="2 4" id="KW-0694">RNA-binding</keyword>
<dbReference type="SUPFAM" id="SSF54928">
    <property type="entry name" value="RNA-binding domain, RBD"/>
    <property type="match status" value="1"/>
</dbReference>
<evidence type="ECO:0000256" key="2">
    <source>
        <dbReference type="ARBA" id="ARBA00022884"/>
    </source>
</evidence>
<dbReference type="SMART" id="SM00715">
    <property type="entry name" value="LA"/>
    <property type="match status" value="1"/>
</dbReference>
<name>A0ABR2VRX6_9FUNG</name>
<dbReference type="InterPro" id="IPR012677">
    <property type="entry name" value="Nucleotide-bd_a/b_plait_sf"/>
</dbReference>
<dbReference type="SMART" id="SM00360">
    <property type="entry name" value="RRM"/>
    <property type="match status" value="1"/>
</dbReference>
<comment type="subcellular location">
    <subcellularLocation>
        <location evidence="1">Nucleus</location>
    </subcellularLocation>
</comment>
<dbReference type="Pfam" id="PF05383">
    <property type="entry name" value="La"/>
    <property type="match status" value="1"/>
</dbReference>
<dbReference type="CDD" id="cd12291">
    <property type="entry name" value="RRM1_La"/>
    <property type="match status" value="1"/>
</dbReference>
<keyword evidence="3" id="KW-0539">Nucleus</keyword>
<evidence type="ECO:0000256" key="3">
    <source>
        <dbReference type="ARBA" id="ARBA00023242"/>
    </source>
</evidence>
<dbReference type="Pfam" id="PF00076">
    <property type="entry name" value="RRM_1"/>
    <property type="match status" value="1"/>
</dbReference>
<organism evidence="9 10">
    <name type="scientific">Basidiobolus ranarum</name>
    <dbReference type="NCBI Taxonomy" id="34480"/>
    <lineage>
        <taxon>Eukaryota</taxon>
        <taxon>Fungi</taxon>
        <taxon>Fungi incertae sedis</taxon>
        <taxon>Zoopagomycota</taxon>
        <taxon>Entomophthoromycotina</taxon>
        <taxon>Basidiobolomycetes</taxon>
        <taxon>Basidiobolales</taxon>
        <taxon>Basidiobolaceae</taxon>
        <taxon>Basidiobolus</taxon>
    </lineage>
</organism>
<dbReference type="InterPro" id="IPR006630">
    <property type="entry name" value="La_HTH"/>
</dbReference>
<evidence type="ECO:0000313" key="9">
    <source>
        <dbReference type="EMBL" id="KAK9696066.1"/>
    </source>
</evidence>
<dbReference type="Pfam" id="PF08777">
    <property type="entry name" value="RRM_3"/>
    <property type="match status" value="1"/>
</dbReference>
<feature type="compositionally biased region" description="Basic and acidic residues" evidence="5">
    <location>
        <begin position="191"/>
        <end position="200"/>
    </location>
</feature>
<dbReference type="PROSITE" id="PS51939">
    <property type="entry name" value="XRRM"/>
    <property type="match status" value="1"/>
</dbReference>
<dbReference type="InterPro" id="IPR002344">
    <property type="entry name" value="Lupus_La"/>
</dbReference>
<evidence type="ECO:0000313" key="10">
    <source>
        <dbReference type="Proteomes" id="UP001479436"/>
    </source>
</evidence>
<dbReference type="Gene3D" id="1.10.10.10">
    <property type="entry name" value="Winged helix-like DNA-binding domain superfamily/Winged helix DNA-binding domain"/>
    <property type="match status" value="1"/>
</dbReference>
<protein>
    <submittedName>
        <fullName evidence="9">Uncharacterized protein</fullName>
    </submittedName>
</protein>
<keyword evidence="10" id="KW-1185">Reference proteome</keyword>
<dbReference type="PROSITE" id="PS50961">
    <property type="entry name" value="HTH_LA"/>
    <property type="match status" value="1"/>
</dbReference>
<dbReference type="InterPro" id="IPR000504">
    <property type="entry name" value="RRM_dom"/>
</dbReference>
<dbReference type="InterPro" id="IPR036390">
    <property type="entry name" value="WH_DNA-bd_sf"/>
</dbReference>
<dbReference type="Gene3D" id="3.30.70.330">
    <property type="match status" value="2"/>
</dbReference>
<evidence type="ECO:0000259" key="6">
    <source>
        <dbReference type="PROSITE" id="PS50102"/>
    </source>
</evidence>
<feature type="domain" description="RRM" evidence="6">
    <location>
        <begin position="94"/>
        <end position="165"/>
    </location>
</feature>
<gene>
    <name evidence="9" type="ORF">K7432_012660</name>
</gene>
<reference evidence="9 10" key="1">
    <citation type="submission" date="2023-04" db="EMBL/GenBank/DDBJ databases">
        <title>Genome of Basidiobolus ranarum AG-B5.</title>
        <authorList>
            <person name="Stajich J.E."/>
            <person name="Carter-House D."/>
            <person name="Gryganskyi A."/>
        </authorList>
    </citation>
    <scope>NUCLEOTIDE SEQUENCE [LARGE SCALE GENOMIC DNA]</scope>
    <source>
        <strain evidence="9 10">AG-B5</strain>
    </source>
</reference>
<dbReference type="InterPro" id="IPR035979">
    <property type="entry name" value="RBD_domain_sf"/>
</dbReference>
<dbReference type="PROSITE" id="PS50102">
    <property type="entry name" value="RRM"/>
    <property type="match status" value="1"/>
</dbReference>
<dbReference type="PANTHER" id="PTHR22792">
    <property type="entry name" value="LUPUS LA PROTEIN-RELATED"/>
    <property type="match status" value="1"/>
</dbReference>
<dbReference type="InterPro" id="IPR045180">
    <property type="entry name" value="La_dom_prot"/>
</dbReference>
<sequence length="313" mass="35725">MSSELKNKILKQVEFYFSDSNLPKDKFLSGLTNSNDGWVSIATIASFKRMRQFTDKDLIVEALKESPELLEVNEDGTMVRRSKPIENLAADFKRFVYVKGFPEEYPELQEELEQFFEQHGKVLSVRMRRAKPGNSFKGSVFVELANAEEASELAAKSLKFKEADLIVMRRDAYHAMKEKEYGNKKPNNKNKKGDSKKTRDVPKGRLLHFKGVGPSITWEDIKARLGVAGTVVFVKYNSGDNEGVAQFKETIVDSMVEKLTQDTELIFDGVKPEFRVLNDEEVQEFYDNKNSNKRKAEDEPEVVAEAKTIKTDN</sequence>
<dbReference type="PANTHER" id="PTHR22792:SF140">
    <property type="entry name" value="ACHILLES, ISOFORM A"/>
    <property type="match status" value="1"/>
</dbReference>